<evidence type="ECO:0000313" key="3">
    <source>
        <dbReference type="Proteomes" id="UP001152888"/>
    </source>
</evidence>
<dbReference type="Proteomes" id="UP001152888">
    <property type="component" value="Unassembled WGS sequence"/>
</dbReference>
<keyword evidence="3" id="KW-1185">Reference proteome</keyword>
<proteinExistence type="predicted"/>
<reference evidence="2" key="1">
    <citation type="submission" date="2022-03" db="EMBL/GenBank/DDBJ databases">
        <authorList>
            <person name="Sayadi A."/>
        </authorList>
    </citation>
    <scope>NUCLEOTIDE SEQUENCE</scope>
</reference>
<gene>
    <name evidence="2" type="ORF">ACAOBT_LOCUS18294</name>
</gene>
<dbReference type="AlphaFoldDB" id="A0A9P0L491"/>
<dbReference type="Pfam" id="PF14529">
    <property type="entry name" value="Exo_endo_phos_2"/>
    <property type="match status" value="1"/>
</dbReference>
<sequence>MDFQEMLETMQKCAKKLDGIVQVHQNTNKGIKEVNMDLKKCSMFLDRESVKQWLEREKWEKVEPQTFDVDCQTYPVTHSVAIQAVWQEIKKDKEVTEENIRRDIQFNAEGFEGLGGVIDLDWPCIRDSGCEVILAGDLNAKSTFWGSPLTDHRGRYLEEWIAELNMTIVNSGGLPTFQRGESRSFIDVTAATSTISTKVTHWKVLPGETLSYNNHIYFELDIQGTTGRKPGGRRSLFDAKAFKENMNTINHANVETPEELMAVLEEATRKSTIHTREEKRKLPYWWTVQIERQREACLKYKRKVTRERAKQRMSKDDWTYRTYTKQLGRS</sequence>
<dbReference type="OrthoDB" id="6780406at2759"/>
<dbReference type="EMBL" id="CAKOFQ010007037">
    <property type="protein sequence ID" value="CAH1988125.1"/>
    <property type="molecule type" value="Genomic_DNA"/>
</dbReference>
<accession>A0A9P0L491</accession>
<dbReference type="SUPFAM" id="SSF56219">
    <property type="entry name" value="DNase I-like"/>
    <property type="match status" value="1"/>
</dbReference>
<dbReference type="GO" id="GO:0003824">
    <property type="term" value="F:catalytic activity"/>
    <property type="evidence" value="ECO:0007669"/>
    <property type="project" value="InterPro"/>
</dbReference>
<protein>
    <recommendedName>
        <fullName evidence="1">Endonuclease/exonuclease/phosphatase domain-containing protein</fullName>
    </recommendedName>
</protein>
<evidence type="ECO:0000259" key="1">
    <source>
        <dbReference type="Pfam" id="PF14529"/>
    </source>
</evidence>
<name>A0A9P0L491_ACAOB</name>
<organism evidence="2 3">
    <name type="scientific">Acanthoscelides obtectus</name>
    <name type="common">Bean weevil</name>
    <name type="synonym">Bruchus obtectus</name>
    <dbReference type="NCBI Taxonomy" id="200917"/>
    <lineage>
        <taxon>Eukaryota</taxon>
        <taxon>Metazoa</taxon>
        <taxon>Ecdysozoa</taxon>
        <taxon>Arthropoda</taxon>
        <taxon>Hexapoda</taxon>
        <taxon>Insecta</taxon>
        <taxon>Pterygota</taxon>
        <taxon>Neoptera</taxon>
        <taxon>Endopterygota</taxon>
        <taxon>Coleoptera</taxon>
        <taxon>Polyphaga</taxon>
        <taxon>Cucujiformia</taxon>
        <taxon>Chrysomeloidea</taxon>
        <taxon>Chrysomelidae</taxon>
        <taxon>Bruchinae</taxon>
        <taxon>Bruchini</taxon>
        <taxon>Acanthoscelides</taxon>
    </lineage>
</organism>
<dbReference type="InterPro" id="IPR036691">
    <property type="entry name" value="Endo/exonu/phosph_ase_sf"/>
</dbReference>
<comment type="caution">
    <text evidence="2">The sequence shown here is derived from an EMBL/GenBank/DDBJ whole genome shotgun (WGS) entry which is preliminary data.</text>
</comment>
<dbReference type="Gene3D" id="3.60.10.10">
    <property type="entry name" value="Endonuclease/exonuclease/phosphatase"/>
    <property type="match status" value="1"/>
</dbReference>
<feature type="domain" description="Endonuclease/exonuclease/phosphatase" evidence="1">
    <location>
        <begin position="131"/>
        <end position="209"/>
    </location>
</feature>
<dbReference type="InterPro" id="IPR005135">
    <property type="entry name" value="Endo/exonuclease/phosphatase"/>
</dbReference>
<evidence type="ECO:0000313" key="2">
    <source>
        <dbReference type="EMBL" id="CAH1988125.1"/>
    </source>
</evidence>